<dbReference type="RefSeq" id="WP_167271447.1">
    <property type="nucleotide sequence ID" value="NZ_JAASQJ010000003.1"/>
</dbReference>
<comment type="caution">
    <text evidence="3">The sequence shown here is derived from an EMBL/GenBank/DDBJ whole genome shotgun (WGS) entry which is preliminary data.</text>
</comment>
<dbReference type="InterPro" id="IPR051325">
    <property type="entry name" value="Nudix_hydrolase_domain"/>
</dbReference>
<proteinExistence type="predicted"/>
<evidence type="ECO:0000313" key="3">
    <source>
        <dbReference type="EMBL" id="NIJ53869.1"/>
    </source>
</evidence>
<keyword evidence="1" id="KW-0378">Hydrolase</keyword>
<sequence>MPIQSAGILMYRNTDLIEVLLVHPGGPFFAKKDLGNWSIPKGIYTSEEDALDAAKREFREETGTDIDGDFIPLSPIKLRSGKEVKAWAFEGDMDPLTLVSNTFEMEWPPRSGKLQTFPEVDRAEWFTLDIARKKINERQSAFLDELEKIVR</sequence>
<name>A0ABX0ULJ4_9BACT</name>
<evidence type="ECO:0000256" key="1">
    <source>
        <dbReference type="ARBA" id="ARBA00022801"/>
    </source>
</evidence>
<dbReference type="PROSITE" id="PS00893">
    <property type="entry name" value="NUDIX_BOX"/>
    <property type="match status" value="1"/>
</dbReference>
<accession>A0ABX0ULJ4</accession>
<dbReference type="PANTHER" id="PTHR21340:SF7">
    <property type="entry name" value="NUDIX HYDROLASE DOMAIN-CONTAINING PROTEIN"/>
    <property type="match status" value="1"/>
</dbReference>
<dbReference type="SUPFAM" id="SSF55811">
    <property type="entry name" value="Nudix"/>
    <property type="match status" value="1"/>
</dbReference>
<evidence type="ECO:0000313" key="4">
    <source>
        <dbReference type="Proteomes" id="UP001179181"/>
    </source>
</evidence>
<dbReference type="Gene3D" id="3.90.79.10">
    <property type="entry name" value="Nucleoside Triphosphate Pyrophosphohydrolase"/>
    <property type="match status" value="1"/>
</dbReference>
<gene>
    <name evidence="3" type="ORF">FHS68_003051</name>
</gene>
<dbReference type="InterPro" id="IPR015797">
    <property type="entry name" value="NUDIX_hydrolase-like_dom_sf"/>
</dbReference>
<dbReference type="PANTHER" id="PTHR21340">
    <property type="entry name" value="DIADENOSINE 5,5-P1,P4-TETRAPHOSPHATE PYROPHOSPHOHYDROLASE MUTT"/>
    <property type="match status" value="1"/>
</dbReference>
<dbReference type="CDD" id="cd04662">
    <property type="entry name" value="NUDIX_Hydrolase"/>
    <property type="match status" value="1"/>
</dbReference>
<dbReference type="InterPro" id="IPR000086">
    <property type="entry name" value="NUDIX_hydrolase_dom"/>
</dbReference>
<dbReference type="EMBL" id="JAASQJ010000003">
    <property type="protein sequence ID" value="NIJ53869.1"/>
    <property type="molecule type" value="Genomic_DNA"/>
</dbReference>
<dbReference type="Proteomes" id="UP001179181">
    <property type="component" value="Unassembled WGS sequence"/>
</dbReference>
<dbReference type="PROSITE" id="PS51462">
    <property type="entry name" value="NUDIX"/>
    <property type="match status" value="1"/>
</dbReference>
<organism evidence="3 4">
    <name type="scientific">Dyadobacter arcticus</name>
    <dbReference type="NCBI Taxonomy" id="1078754"/>
    <lineage>
        <taxon>Bacteria</taxon>
        <taxon>Pseudomonadati</taxon>
        <taxon>Bacteroidota</taxon>
        <taxon>Cytophagia</taxon>
        <taxon>Cytophagales</taxon>
        <taxon>Spirosomataceae</taxon>
        <taxon>Dyadobacter</taxon>
    </lineage>
</organism>
<reference evidence="3 4" key="1">
    <citation type="submission" date="2020-03" db="EMBL/GenBank/DDBJ databases">
        <title>Genomic Encyclopedia of Type Strains, Phase IV (KMG-IV): sequencing the most valuable type-strain genomes for metagenomic binning, comparative biology and taxonomic classification.</title>
        <authorList>
            <person name="Goeker M."/>
        </authorList>
    </citation>
    <scope>NUCLEOTIDE SEQUENCE [LARGE SCALE GENOMIC DNA]</scope>
    <source>
        <strain evidence="3 4">DSM 102865</strain>
    </source>
</reference>
<protein>
    <submittedName>
        <fullName evidence="3">NUDIX family NTP pyrophosphohydrolase</fullName>
    </submittedName>
</protein>
<keyword evidence="4" id="KW-1185">Reference proteome</keyword>
<feature type="domain" description="Nudix hydrolase" evidence="2">
    <location>
        <begin position="1"/>
        <end position="148"/>
    </location>
</feature>
<evidence type="ECO:0000259" key="2">
    <source>
        <dbReference type="PROSITE" id="PS51462"/>
    </source>
</evidence>
<dbReference type="Pfam" id="PF00293">
    <property type="entry name" value="NUDIX"/>
    <property type="match status" value="1"/>
</dbReference>
<dbReference type="InterPro" id="IPR020084">
    <property type="entry name" value="NUDIX_hydrolase_CS"/>
</dbReference>